<dbReference type="InterPro" id="IPR027417">
    <property type="entry name" value="P-loop_NTPase"/>
</dbReference>
<evidence type="ECO:0000313" key="6">
    <source>
        <dbReference type="Proteomes" id="UP001171751"/>
    </source>
</evidence>
<organism evidence="5 6">
    <name type="scientific">Atopococcus tabaci</name>
    <dbReference type="NCBI Taxonomy" id="269774"/>
    <lineage>
        <taxon>Bacteria</taxon>
        <taxon>Bacillati</taxon>
        <taxon>Bacillota</taxon>
        <taxon>Bacilli</taxon>
        <taxon>Lactobacillales</taxon>
        <taxon>Carnobacteriaceae</taxon>
        <taxon>Atopococcus</taxon>
    </lineage>
</organism>
<dbReference type="InterPro" id="IPR017871">
    <property type="entry name" value="ABC_transporter-like_CS"/>
</dbReference>
<dbReference type="Gene3D" id="3.40.50.300">
    <property type="entry name" value="P-loop containing nucleotide triphosphate hydrolases"/>
    <property type="match status" value="1"/>
</dbReference>
<dbReference type="PANTHER" id="PTHR42939">
    <property type="entry name" value="ABC TRANSPORTER ATP-BINDING PROTEIN ALBC-RELATED"/>
    <property type="match status" value="1"/>
</dbReference>
<dbReference type="PROSITE" id="PS50893">
    <property type="entry name" value="ABC_TRANSPORTER_2"/>
    <property type="match status" value="1"/>
</dbReference>
<dbReference type="InterPro" id="IPR051782">
    <property type="entry name" value="ABC_Transporter_VariousFunc"/>
</dbReference>
<feature type="domain" description="ABC transporter" evidence="4">
    <location>
        <begin position="3"/>
        <end position="233"/>
    </location>
</feature>
<dbReference type="InterPro" id="IPR003439">
    <property type="entry name" value="ABC_transporter-like_ATP-bd"/>
</dbReference>
<evidence type="ECO:0000313" key="5">
    <source>
        <dbReference type="EMBL" id="MDO5457309.1"/>
    </source>
</evidence>
<dbReference type="EMBL" id="JAUNQW010000008">
    <property type="protein sequence ID" value="MDO5457309.1"/>
    <property type="molecule type" value="Genomic_DNA"/>
</dbReference>
<proteinExistence type="predicted"/>
<name>A0AA43UC87_9LACT</name>
<protein>
    <submittedName>
        <fullName evidence="5">ABC transporter ATP-binding protein</fullName>
    </submittedName>
</protein>
<dbReference type="SUPFAM" id="SSF52540">
    <property type="entry name" value="P-loop containing nucleoside triphosphate hydrolases"/>
    <property type="match status" value="1"/>
</dbReference>
<dbReference type="GO" id="GO:0005524">
    <property type="term" value="F:ATP binding"/>
    <property type="evidence" value="ECO:0007669"/>
    <property type="project" value="UniProtKB-KW"/>
</dbReference>
<comment type="caution">
    <text evidence="5">The sequence shown here is derived from an EMBL/GenBank/DDBJ whole genome shotgun (WGS) entry which is preliminary data.</text>
</comment>
<evidence type="ECO:0000256" key="3">
    <source>
        <dbReference type="ARBA" id="ARBA00022840"/>
    </source>
</evidence>
<keyword evidence="2" id="KW-0547">Nucleotide-binding</keyword>
<gene>
    <name evidence="5" type="ORF">Q4F26_03105</name>
</gene>
<evidence type="ECO:0000256" key="1">
    <source>
        <dbReference type="ARBA" id="ARBA00022448"/>
    </source>
</evidence>
<dbReference type="AlphaFoldDB" id="A0AA43UC87"/>
<keyword evidence="6" id="KW-1185">Reference proteome</keyword>
<dbReference type="PROSITE" id="PS00211">
    <property type="entry name" value="ABC_TRANSPORTER_1"/>
    <property type="match status" value="1"/>
</dbReference>
<dbReference type="PANTHER" id="PTHR42939:SF5">
    <property type="entry name" value="ABC-TYPE TRANSPORTER ATP-BINDING PROTEIN ECSA"/>
    <property type="match status" value="1"/>
</dbReference>
<evidence type="ECO:0000256" key="2">
    <source>
        <dbReference type="ARBA" id="ARBA00022741"/>
    </source>
</evidence>
<dbReference type="SMART" id="SM00382">
    <property type="entry name" value="AAA"/>
    <property type="match status" value="1"/>
</dbReference>
<accession>A0AA43UC87</accession>
<dbReference type="CDD" id="cd03230">
    <property type="entry name" value="ABC_DR_subfamily_A"/>
    <property type="match status" value="1"/>
</dbReference>
<dbReference type="Pfam" id="PF00005">
    <property type="entry name" value="ABC_tran"/>
    <property type="match status" value="1"/>
</dbReference>
<keyword evidence="3 5" id="KW-0067">ATP-binding</keyword>
<dbReference type="Proteomes" id="UP001171751">
    <property type="component" value="Unassembled WGS sequence"/>
</dbReference>
<evidence type="ECO:0000259" key="4">
    <source>
        <dbReference type="PROSITE" id="PS50893"/>
    </source>
</evidence>
<sequence length="245" mass="27661">MSLKIEHLVGGYTRYPILHDISMTVDHGETVGLIGLNGAGKSTTIKHIMGLLKPFSGNISLNGKKLEEEPNEYRRSIGYVPETPALYEELTLQEHINMIQMSYDLPVERVEKETPELLKLFRLDGKEDWFPSNFSKGMQQKVMIVCALLTRPALFVIDEPFLGLDPIAIRDLIEQLDKQKARGSSILMSTHVLSTAEKICDRFIILHEGKVLGQGTLEELQIQYRMPSHVSLDELYIDVTGRGLL</sequence>
<reference evidence="5" key="1">
    <citation type="submission" date="2023-07" db="EMBL/GenBank/DDBJ databases">
        <title>Between Cages and Wild: Unraveling the Impact of Captivity on Animal Microbiomes and Antimicrobial Resistance.</title>
        <authorList>
            <person name="Schmartz G.P."/>
            <person name="Rehner J."/>
            <person name="Schuff M.J."/>
            <person name="Becker S.L."/>
            <person name="Kravczyk M."/>
            <person name="Gurevich A."/>
            <person name="Francke R."/>
            <person name="Mueller R."/>
            <person name="Keller V."/>
            <person name="Keller A."/>
        </authorList>
    </citation>
    <scope>NUCLEOTIDE SEQUENCE</scope>
    <source>
        <strain evidence="5">S39M_St_73</strain>
    </source>
</reference>
<dbReference type="InterPro" id="IPR003593">
    <property type="entry name" value="AAA+_ATPase"/>
</dbReference>
<dbReference type="GO" id="GO:0016887">
    <property type="term" value="F:ATP hydrolysis activity"/>
    <property type="evidence" value="ECO:0007669"/>
    <property type="project" value="InterPro"/>
</dbReference>
<keyword evidence="1" id="KW-0813">Transport</keyword>